<evidence type="ECO:0000259" key="5">
    <source>
        <dbReference type="Pfam" id="PF03449"/>
    </source>
</evidence>
<evidence type="ECO:0008006" key="8">
    <source>
        <dbReference type="Google" id="ProtNLM"/>
    </source>
</evidence>
<sequence>MFNAMPTEIETQELDKMGDVSDLDPKAQEKIKPLVPKAYCRHRSWGVGQIVEKDDALGAFLIDFRTKKGHSMEFGYAAEALKHLPDEHFEARILREPETIRTMARDQVADLLKLVVESLGKEATVARLEESMVPHLFAADGWKKFWEAAKRAMKKDPRFVIPGKRHEPIQYMESAPESKGGGIEELREAVGAKRVIEVLEKLQKNKSSGDFKAMAEEAFRLVDAAAQKIPKSQISQVAELALARSEFAQSAGLPTEIGPVLKGILPSEPHRMANVIEALPAGKMPRFAELACLQLGERWTELFFALLPRASGRLMDAITARFKKANRLAELEGALDRLLRERLTHPDLIVWLCRNRTGELAKLANPSLFLTALNVLEKEQLSESSRGSRLRDLLLEDKELIRDLLAPSSPEEVRDVTRSALASTAFEELDKRSLIGALVKLYPQVGSMVAGENRTTVVEAPIVSWESLEKRKSELEEITTKKIPANSKEIGVARSYGDLKENHEFKAAKEMQAVLMRRKLELEAMIVSAQGTDFSGVKGDEVAIGTVVEYESAEGGEKKTVTILGAWDSDPERGILSYQTAVAQALVRRKVGDTAELPSEKGPKTAVTIRSIRPFKS</sequence>
<feature type="region of interest" description="Disordered" evidence="3">
    <location>
        <begin position="596"/>
        <end position="617"/>
    </location>
</feature>
<dbReference type="GO" id="GO:0070063">
    <property type="term" value="F:RNA polymerase binding"/>
    <property type="evidence" value="ECO:0007669"/>
    <property type="project" value="InterPro"/>
</dbReference>
<dbReference type="Gene3D" id="1.10.287.180">
    <property type="entry name" value="Transcription elongation factor, GreA/GreB, N-terminal domain"/>
    <property type="match status" value="1"/>
</dbReference>
<dbReference type="SUPFAM" id="SSF46557">
    <property type="entry name" value="GreA transcript cleavage protein, N-terminal domain"/>
    <property type="match status" value="1"/>
</dbReference>
<accession>A0A0R2XE56</accession>
<dbReference type="Pfam" id="PF01272">
    <property type="entry name" value="GreA_GreB"/>
    <property type="match status" value="1"/>
</dbReference>
<feature type="domain" description="Transcription elongation factor GreA/GreB C-terminal" evidence="4">
    <location>
        <begin position="539"/>
        <end position="613"/>
    </location>
</feature>
<evidence type="ECO:0000256" key="1">
    <source>
        <dbReference type="ARBA" id="ARBA00023015"/>
    </source>
</evidence>
<dbReference type="Proteomes" id="UP000051557">
    <property type="component" value="Unassembled WGS sequence"/>
</dbReference>
<evidence type="ECO:0000313" key="6">
    <source>
        <dbReference type="EMBL" id="KRP32404.1"/>
    </source>
</evidence>
<dbReference type="Gene3D" id="3.10.50.30">
    <property type="entry name" value="Transcription elongation factor, GreA/GreB, C-terminal domain"/>
    <property type="match status" value="1"/>
</dbReference>
<keyword evidence="2" id="KW-0804">Transcription</keyword>
<comment type="caution">
    <text evidence="6">The sequence shown here is derived from an EMBL/GenBank/DDBJ whole genome shotgun (WGS) entry which is preliminary data.</text>
</comment>
<dbReference type="InterPro" id="IPR022691">
    <property type="entry name" value="Tscrpt_elong_fac_GreA/B_N"/>
</dbReference>
<evidence type="ECO:0000259" key="4">
    <source>
        <dbReference type="Pfam" id="PF01272"/>
    </source>
</evidence>
<organism evidence="6 7">
    <name type="scientific">Verrucomicrobia subdivision 6 bacterium BACL9 MAG-120820-bin42</name>
    <dbReference type="NCBI Taxonomy" id="1655634"/>
    <lineage>
        <taxon>Bacteria</taxon>
        <taxon>Pseudomonadati</taxon>
        <taxon>Verrucomicrobiota</taxon>
        <taxon>Verrucomicrobiia</taxon>
        <taxon>Verrucomicrobiales</taxon>
        <taxon>Verrucomicrobia subdivision 6</taxon>
    </lineage>
</organism>
<dbReference type="PANTHER" id="PTHR30437:SF4">
    <property type="entry name" value="TRANSCRIPTION ELONGATION FACTOR GREA"/>
    <property type="match status" value="1"/>
</dbReference>
<dbReference type="InterPro" id="IPR023459">
    <property type="entry name" value="Tscrpt_elong_fac_GreA/B_fam"/>
</dbReference>
<protein>
    <recommendedName>
        <fullName evidence="8">Transcription elongation factor GreA</fullName>
    </recommendedName>
</protein>
<dbReference type="GO" id="GO:0006354">
    <property type="term" value="P:DNA-templated transcription elongation"/>
    <property type="evidence" value="ECO:0007669"/>
    <property type="project" value="TreeGrafter"/>
</dbReference>
<evidence type="ECO:0000256" key="3">
    <source>
        <dbReference type="SAM" id="MobiDB-lite"/>
    </source>
</evidence>
<name>A0A0R2XE56_9BACT</name>
<keyword evidence="1" id="KW-0805">Transcription regulation</keyword>
<evidence type="ECO:0000313" key="7">
    <source>
        <dbReference type="Proteomes" id="UP000051557"/>
    </source>
</evidence>
<gene>
    <name evidence="6" type="ORF">ABS32_03870</name>
</gene>
<dbReference type="InterPro" id="IPR036953">
    <property type="entry name" value="GreA/GreB_C_sf"/>
</dbReference>
<dbReference type="InterPro" id="IPR036805">
    <property type="entry name" value="Tscrpt_elong_fac_GreA/B_N_sf"/>
</dbReference>
<proteinExistence type="predicted"/>
<dbReference type="InterPro" id="IPR001437">
    <property type="entry name" value="Tscrpt_elong_fac_GreA/B_C"/>
</dbReference>
<dbReference type="AlphaFoldDB" id="A0A0R2XE56"/>
<dbReference type="EMBL" id="LIDM01000118">
    <property type="protein sequence ID" value="KRP32404.1"/>
    <property type="molecule type" value="Genomic_DNA"/>
</dbReference>
<evidence type="ECO:0000256" key="2">
    <source>
        <dbReference type="ARBA" id="ARBA00023163"/>
    </source>
</evidence>
<dbReference type="GO" id="GO:0032784">
    <property type="term" value="P:regulation of DNA-templated transcription elongation"/>
    <property type="evidence" value="ECO:0007669"/>
    <property type="project" value="InterPro"/>
</dbReference>
<reference evidence="6 7" key="1">
    <citation type="submission" date="2015-10" db="EMBL/GenBank/DDBJ databases">
        <title>Metagenome-Assembled Genomes uncover a global brackish microbiome.</title>
        <authorList>
            <person name="Hugerth L.W."/>
            <person name="Larsson J."/>
            <person name="Alneberg J."/>
            <person name="Lindh M.V."/>
            <person name="Legrand C."/>
            <person name="Pinhassi J."/>
            <person name="Andersson A.F."/>
        </authorList>
    </citation>
    <scope>NUCLEOTIDE SEQUENCE [LARGE SCALE GENOMIC DNA]</scope>
    <source>
        <strain evidence="6">BACL9 MAG-120820-bin42</strain>
    </source>
</reference>
<dbReference type="Pfam" id="PF03449">
    <property type="entry name" value="GreA_GreB_N"/>
    <property type="match status" value="1"/>
</dbReference>
<dbReference type="GO" id="GO:0003677">
    <property type="term" value="F:DNA binding"/>
    <property type="evidence" value="ECO:0007669"/>
    <property type="project" value="InterPro"/>
</dbReference>
<dbReference type="SUPFAM" id="SSF54534">
    <property type="entry name" value="FKBP-like"/>
    <property type="match status" value="1"/>
</dbReference>
<feature type="domain" description="Transcription elongation factor GreA/GreB N-terminal" evidence="5">
    <location>
        <begin position="463"/>
        <end position="530"/>
    </location>
</feature>
<dbReference type="PANTHER" id="PTHR30437">
    <property type="entry name" value="TRANSCRIPTION ELONGATION FACTOR GREA"/>
    <property type="match status" value="1"/>
</dbReference>